<organism evidence="1 2">
    <name type="scientific">Petrimonas mucosa</name>
    <dbReference type="NCBI Taxonomy" id="1642646"/>
    <lineage>
        <taxon>Bacteria</taxon>
        <taxon>Pseudomonadati</taxon>
        <taxon>Bacteroidota</taxon>
        <taxon>Bacteroidia</taxon>
        <taxon>Bacteroidales</taxon>
        <taxon>Dysgonomonadaceae</taxon>
        <taxon>Petrimonas</taxon>
    </lineage>
</organism>
<dbReference type="KEGG" id="pmuc:ING2E5A_0213"/>
<proteinExistence type="predicted"/>
<protein>
    <submittedName>
        <fullName evidence="1">Uncharacterized protein</fullName>
    </submittedName>
</protein>
<dbReference type="Proteomes" id="UP000178485">
    <property type="component" value="Chromosome i"/>
</dbReference>
<name>A0A1G4G3Q6_9BACT</name>
<accession>A0A1G4G3Q6</accession>
<evidence type="ECO:0000313" key="2">
    <source>
        <dbReference type="Proteomes" id="UP000178485"/>
    </source>
</evidence>
<gene>
    <name evidence="1" type="ORF">ING2E5A_0213</name>
</gene>
<keyword evidence="2" id="KW-1185">Reference proteome</keyword>
<dbReference type="AlphaFoldDB" id="A0A1G4G3Q6"/>
<dbReference type="EMBL" id="LT608328">
    <property type="protein sequence ID" value="SCM55292.1"/>
    <property type="molecule type" value="Genomic_DNA"/>
</dbReference>
<sequence>MFPGCFCLTGSEIHVPTYVPCNIPLHTASQRFPNHQPVSPFPIRSRFFSAPSLSPPHKVQPEQEIRCSSIAHLVHKTCVQGQASGLKKISTFWRSACGSSLSKGSIFFATLAHTASTLSSCAPIHFATVPLNYNVIGIYNPTAFPITASLRSLRLVLIAAWLLVLLHNARSILTRGYSCPLKPQ</sequence>
<evidence type="ECO:0000313" key="1">
    <source>
        <dbReference type="EMBL" id="SCM55292.1"/>
    </source>
</evidence>
<reference evidence="1 2" key="1">
    <citation type="submission" date="2016-08" db="EMBL/GenBank/DDBJ databases">
        <authorList>
            <person name="Seilhamer J.J."/>
        </authorList>
    </citation>
    <scope>NUCLEOTIDE SEQUENCE [LARGE SCALE GENOMIC DNA]</scope>
    <source>
        <strain evidence="1">ING2-E5A</strain>
    </source>
</reference>